<dbReference type="GO" id="GO:0007605">
    <property type="term" value="P:sensory perception of sound"/>
    <property type="evidence" value="ECO:0007669"/>
    <property type="project" value="UniProtKB-ARBA"/>
</dbReference>
<dbReference type="PANTHER" id="PTHR31548:SF6">
    <property type="entry name" value="AGAP002756-PA"/>
    <property type="match status" value="1"/>
</dbReference>
<accession>A0AAW1V6H6</accession>
<comment type="caution">
    <text evidence="7">The sequence shown here is derived from an EMBL/GenBank/DDBJ whole genome shotgun (WGS) entry which is preliminary data.</text>
</comment>
<comment type="subcellular location">
    <subcellularLocation>
        <location evidence="1">Membrane</location>
        <topology evidence="1">Multi-pass membrane protein</topology>
    </subcellularLocation>
</comment>
<keyword evidence="8" id="KW-1185">Reference proteome</keyword>
<evidence type="ECO:0000256" key="2">
    <source>
        <dbReference type="ARBA" id="ARBA00005787"/>
    </source>
</evidence>
<comment type="similarity">
    <text evidence="2">Belongs to the clarin family.</text>
</comment>
<dbReference type="AlphaFoldDB" id="A0AAW1V6H6"/>
<protein>
    <recommendedName>
        <fullName evidence="9">Clarin-3</fullName>
    </recommendedName>
</protein>
<evidence type="ECO:0000256" key="1">
    <source>
        <dbReference type="ARBA" id="ARBA00004141"/>
    </source>
</evidence>
<reference evidence="7 8" key="1">
    <citation type="submission" date="2023-03" db="EMBL/GenBank/DDBJ databases">
        <title>Genome insight into feeding habits of ladybird beetles.</title>
        <authorList>
            <person name="Li H.-S."/>
            <person name="Huang Y.-H."/>
            <person name="Pang H."/>
        </authorList>
    </citation>
    <scope>NUCLEOTIDE SEQUENCE [LARGE SCALE GENOMIC DNA]</scope>
    <source>
        <strain evidence="7">SYSU_2023b</strain>
        <tissue evidence="7">Whole body</tissue>
    </source>
</reference>
<keyword evidence="3 6" id="KW-0812">Transmembrane</keyword>
<organism evidence="7 8">
    <name type="scientific">Henosepilachna vigintioctopunctata</name>
    <dbReference type="NCBI Taxonomy" id="420089"/>
    <lineage>
        <taxon>Eukaryota</taxon>
        <taxon>Metazoa</taxon>
        <taxon>Ecdysozoa</taxon>
        <taxon>Arthropoda</taxon>
        <taxon>Hexapoda</taxon>
        <taxon>Insecta</taxon>
        <taxon>Pterygota</taxon>
        <taxon>Neoptera</taxon>
        <taxon>Endopterygota</taxon>
        <taxon>Coleoptera</taxon>
        <taxon>Polyphaga</taxon>
        <taxon>Cucujiformia</taxon>
        <taxon>Coccinelloidea</taxon>
        <taxon>Coccinellidae</taxon>
        <taxon>Epilachninae</taxon>
        <taxon>Epilachnini</taxon>
        <taxon>Henosepilachna</taxon>
    </lineage>
</organism>
<feature type="transmembrane region" description="Helical" evidence="6">
    <location>
        <begin position="239"/>
        <end position="260"/>
    </location>
</feature>
<name>A0AAW1V6H6_9CUCU</name>
<dbReference type="Gene3D" id="1.20.140.150">
    <property type="match status" value="1"/>
</dbReference>
<feature type="transmembrane region" description="Helical" evidence="6">
    <location>
        <begin position="143"/>
        <end position="167"/>
    </location>
</feature>
<keyword evidence="4 6" id="KW-1133">Transmembrane helix</keyword>
<dbReference type="Proteomes" id="UP001431783">
    <property type="component" value="Unassembled WGS sequence"/>
</dbReference>
<dbReference type="PANTHER" id="PTHR31548">
    <property type="entry name" value="CLARIN"/>
    <property type="match status" value="1"/>
</dbReference>
<dbReference type="InterPro" id="IPR026748">
    <property type="entry name" value="Clarin"/>
</dbReference>
<sequence>MVANKRALVLATCFLSGTASILSLISLGTTGWIYSDIKLGSVESKPNSHINYGLFKGTFSQTVGVTANIDISMACSYGNNICAALCSGDSDRRSAILEQLHDNGETDWRMSECVRTTSQSYLMRKSTEFYFNFLKLNAKSGELIFINAFAYLFTIIFLILSAVIGLISSGLSVWNTASNPIEIYFNIFGLYLYNGIAFGFLLISVLIWGIVYFTSLIESSASIVVLSGLGTTVNVSLGWSYWINFGSLILYATSIAVLYFRSYQISKEPTQHKIEMDGNAPAEILLF</sequence>
<feature type="transmembrane region" description="Helical" evidence="6">
    <location>
        <begin position="188"/>
        <end position="211"/>
    </location>
</feature>
<keyword evidence="5 6" id="KW-0472">Membrane</keyword>
<evidence type="ECO:0000256" key="6">
    <source>
        <dbReference type="SAM" id="Phobius"/>
    </source>
</evidence>
<dbReference type="GO" id="GO:0016020">
    <property type="term" value="C:membrane"/>
    <property type="evidence" value="ECO:0007669"/>
    <property type="project" value="UniProtKB-SubCell"/>
</dbReference>
<evidence type="ECO:0008006" key="9">
    <source>
        <dbReference type="Google" id="ProtNLM"/>
    </source>
</evidence>
<evidence type="ECO:0000313" key="7">
    <source>
        <dbReference type="EMBL" id="KAK9890708.1"/>
    </source>
</evidence>
<evidence type="ECO:0000313" key="8">
    <source>
        <dbReference type="Proteomes" id="UP001431783"/>
    </source>
</evidence>
<proteinExistence type="inferred from homology"/>
<dbReference type="EMBL" id="JARQZJ010000126">
    <property type="protein sequence ID" value="KAK9890708.1"/>
    <property type="molecule type" value="Genomic_DNA"/>
</dbReference>
<evidence type="ECO:0000256" key="3">
    <source>
        <dbReference type="ARBA" id="ARBA00022692"/>
    </source>
</evidence>
<gene>
    <name evidence="7" type="ORF">WA026_012057</name>
</gene>
<evidence type="ECO:0000256" key="5">
    <source>
        <dbReference type="ARBA" id="ARBA00023136"/>
    </source>
</evidence>
<feature type="transmembrane region" description="Helical" evidence="6">
    <location>
        <begin position="7"/>
        <end position="34"/>
    </location>
</feature>
<evidence type="ECO:0000256" key="4">
    <source>
        <dbReference type="ARBA" id="ARBA00022989"/>
    </source>
</evidence>